<sequence>MAKLAHGLSRYDRLVKECLEDNALNTHAEGKVLPQIFGYLRAEGANEITGNLTKKHIVDSFEALVDSMRVEDVESGKADAGMTFLGQFIDHDITLDAQSTIGTKIDPRNIRNVRTPSLDLDCVYGDGPEASPHLYSQHEETEGFMLMGREGSPYDLPRNSHGRALIGDPRNDENIIVSQVQGAFIMLHNILMSLYAKGKDEEKHISGCAQMGIRSDVWTKVIPPNLMGFEQVRRFVRLHYQWIVLNEFLPAFVDPEVIEKVLAEDPFRKHAPIMPAEFSVACYRFGHATVQPSYRLRKGEDPIALFDMLGFSPRGPQWDLEMAQMFDVAGTRAQKALPVGTKMAASLFELPENIVGGGEDWDGFPITVSQARKLGLRNILRDRTSLRIASGQQLARLWRIPELAAPKVLRDRHITKTPLWFYSLQEAEERGKGRLTGVGGTVVAGVLTRLLKLDPESVLNTPGFEPWAGFGPKCSFGNIMQFVEEHRDHVKDRDSLFCGPSQEEWEARQAKGS</sequence>
<dbReference type="SUPFAM" id="SSF48113">
    <property type="entry name" value="Heme-dependent peroxidases"/>
    <property type="match status" value="1"/>
</dbReference>
<accession>A0A939J3H0</accession>
<gene>
    <name evidence="4" type="ORF">JF539_04870</name>
</gene>
<comment type="caution">
    <text evidence="4">The sequence shown here is derived from an EMBL/GenBank/DDBJ whole genome shotgun (WGS) entry which is preliminary data.</text>
</comment>
<dbReference type="PANTHER" id="PTHR11475">
    <property type="entry name" value="OXIDASE/PEROXIDASE"/>
    <property type="match status" value="1"/>
</dbReference>
<comment type="subcellular location">
    <subcellularLocation>
        <location evidence="1">Secreted</location>
    </subcellularLocation>
</comment>
<dbReference type="GO" id="GO:0005576">
    <property type="term" value="C:extracellular region"/>
    <property type="evidence" value="ECO:0007669"/>
    <property type="project" value="UniProtKB-SubCell"/>
</dbReference>
<name>A0A939J3H0_9HYPH</name>
<evidence type="ECO:0008006" key="6">
    <source>
        <dbReference type="Google" id="ProtNLM"/>
    </source>
</evidence>
<evidence type="ECO:0000256" key="1">
    <source>
        <dbReference type="ARBA" id="ARBA00004613"/>
    </source>
</evidence>
<dbReference type="GO" id="GO:0020037">
    <property type="term" value="F:heme binding"/>
    <property type="evidence" value="ECO:0007669"/>
    <property type="project" value="InterPro"/>
</dbReference>
<organism evidence="4 5">
    <name type="scientific">Roseibium aggregatum</name>
    <dbReference type="NCBI Taxonomy" id="187304"/>
    <lineage>
        <taxon>Bacteria</taxon>
        <taxon>Pseudomonadati</taxon>
        <taxon>Pseudomonadota</taxon>
        <taxon>Alphaproteobacteria</taxon>
        <taxon>Hyphomicrobiales</taxon>
        <taxon>Stappiaceae</taxon>
        <taxon>Roseibium</taxon>
    </lineage>
</organism>
<proteinExistence type="predicted"/>
<dbReference type="RefSeq" id="WP_207139206.1">
    <property type="nucleotide sequence ID" value="NZ_JAEKJZ010000001.1"/>
</dbReference>
<keyword evidence="3" id="KW-0325">Glycoprotein</keyword>
<evidence type="ECO:0000313" key="5">
    <source>
        <dbReference type="Proteomes" id="UP000664096"/>
    </source>
</evidence>
<reference evidence="4" key="1">
    <citation type="submission" date="2020-12" db="EMBL/GenBank/DDBJ databases">
        <title>Oil enriched cultivation method for isolating marine PHA-producing bacteria.</title>
        <authorList>
            <person name="Zheng W."/>
            <person name="Yu S."/>
            <person name="Huang Y."/>
        </authorList>
    </citation>
    <scope>NUCLEOTIDE SEQUENCE</scope>
    <source>
        <strain evidence="4">SY-2-12</strain>
    </source>
</reference>
<dbReference type="Gene3D" id="1.10.640.10">
    <property type="entry name" value="Haem peroxidase domain superfamily, animal type"/>
    <property type="match status" value="1"/>
</dbReference>
<dbReference type="InterPro" id="IPR019791">
    <property type="entry name" value="Haem_peroxidase_animal"/>
</dbReference>
<evidence type="ECO:0000256" key="2">
    <source>
        <dbReference type="ARBA" id="ARBA00022525"/>
    </source>
</evidence>
<dbReference type="GO" id="GO:0006979">
    <property type="term" value="P:response to oxidative stress"/>
    <property type="evidence" value="ECO:0007669"/>
    <property type="project" value="InterPro"/>
</dbReference>
<dbReference type="AlphaFoldDB" id="A0A939J3H0"/>
<dbReference type="Proteomes" id="UP000664096">
    <property type="component" value="Unassembled WGS sequence"/>
</dbReference>
<dbReference type="GO" id="GO:0004601">
    <property type="term" value="F:peroxidase activity"/>
    <property type="evidence" value="ECO:0007669"/>
    <property type="project" value="InterPro"/>
</dbReference>
<evidence type="ECO:0000256" key="3">
    <source>
        <dbReference type="ARBA" id="ARBA00023180"/>
    </source>
</evidence>
<evidence type="ECO:0000313" key="4">
    <source>
        <dbReference type="EMBL" id="MBN9669659.1"/>
    </source>
</evidence>
<keyword evidence="2" id="KW-0964">Secreted</keyword>
<dbReference type="InterPro" id="IPR010255">
    <property type="entry name" value="Haem_peroxidase_sf"/>
</dbReference>
<dbReference type="Pfam" id="PF03098">
    <property type="entry name" value="An_peroxidase"/>
    <property type="match status" value="1"/>
</dbReference>
<dbReference type="PANTHER" id="PTHR11475:SF4">
    <property type="entry name" value="CHORION PEROXIDASE"/>
    <property type="match status" value="1"/>
</dbReference>
<protein>
    <recommendedName>
        <fullName evidence="6">Animal haem peroxidase</fullName>
    </recommendedName>
</protein>
<dbReference type="InterPro" id="IPR037120">
    <property type="entry name" value="Haem_peroxidase_sf_animal"/>
</dbReference>
<dbReference type="EMBL" id="JAEKJZ010000001">
    <property type="protein sequence ID" value="MBN9669659.1"/>
    <property type="molecule type" value="Genomic_DNA"/>
</dbReference>